<evidence type="ECO:0000313" key="2">
    <source>
        <dbReference type="Proteomes" id="UP001205965"/>
    </source>
</evidence>
<gene>
    <name evidence="1" type="ORF">NYP18_09235</name>
</gene>
<keyword evidence="2" id="KW-1185">Reference proteome</keyword>
<protein>
    <recommendedName>
        <fullName evidence="3">Minor tail protein</fullName>
    </recommendedName>
</protein>
<evidence type="ECO:0008006" key="3">
    <source>
        <dbReference type="Google" id="ProtNLM"/>
    </source>
</evidence>
<dbReference type="RefSeq" id="WP_259427913.1">
    <property type="nucleotide sequence ID" value="NZ_JANWTC010000006.1"/>
</dbReference>
<dbReference type="EMBL" id="JANWTC010000006">
    <property type="protein sequence ID" value="MCS5479842.1"/>
    <property type="molecule type" value="Genomic_DNA"/>
</dbReference>
<dbReference type="Proteomes" id="UP001205965">
    <property type="component" value="Unassembled WGS sequence"/>
</dbReference>
<sequence length="527" mass="59117">MSLPALVADGGEMTVLRHVASHVYGAWDVRWPEGFTPPELDPDHELGYVHQLRDEEVPPFGRRFVRADVQIDAEVGTSTVEQTIDEVSARVAGETLFQRDITDKGLGRLKPGVDFEIGDVVPVRLWGRLLDLPVTAIDDMSNLGVITHRVHVGGQLIRDEAGRLQSNRSIERDIAAERRERRQQVGAVQATATHAQGTAEDAIRLADPPPNLVPVDGEGRPYWTGGATRDDTDLPQSGTATWSGTTWTGYTLSGSANIPDAYLTLSDALDWKIGVWAKQPGIAHIRLVDEKGEDVIAEWRQHRPLENLWFPQSTVLLEPVNSQWERYEFIIRVKPGTREARVVVDSPGLTTPLNMLDMTVHSRTQEDIDAFQSAQIAENRALHDALELQVQKHDRLMQIVIGTTHRNIEHVIPNQAVSSVNYTWIYEFTTAVDITWDLYWRIGWDQADRGSAYEMLVSVNGIDRYEFTSTNLGPLTLFGESYARQSMTRSNVHLNEGDTITFWVWSNASSGPRRRIRDGVINLTEVL</sequence>
<evidence type="ECO:0000313" key="1">
    <source>
        <dbReference type="EMBL" id="MCS5479842.1"/>
    </source>
</evidence>
<reference evidence="1 2" key="1">
    <citation type="submission" date="2022-08" db="EMBL/GenBank/DDBJ databases">
        <title>YIM 101645 draft genome.</title>
        <authorList>
            <person name="Chen X."/>
        </authorList>
    </citation>
    <scope>NUCLEOTIDE SEQUENCE [LARGE SCALE GENOMIC DNA]</scope>
    <source>
        <strain evidence="1 2">YIM 101645</strain>
    </source>
</reference>
<proteinExistence type="predicted"/>
<organism evidence="1 2">
    <name type="scientific">Corynebacterium lemuris</name>
    <dbReference type="NCBI Taxonomy" id="1859292"/>
    <lineage>
        <taxon>Bacteria</taxon>
        <taxon>Bacillati</taxon>
        <taxon>Actinomycetota</taxon>
        <taxon>Actinomycetes</taxon>
        <taxon>Mycobacteriales</taxon>
        <taxon>Corynebacteriaceae</taxon>
        <taxon>Corynebacterium</taxon>
    </lineage>
</organism>
<accession>A0ABT2G0M4</accession>
<name>A0ABT2G0M4_9CORY</name>
<comment type="caution">
    <text evidence="1">The sequence shown here is derived from an EMBL/GenBank/DDBJ whole genome shotgun (WGS) entry which is preliminary data.</text>
</comment>